<feature type="transmembrane region" description="Helical" evidence="8">
    <location>
        <begin position="183"/>
        <end position="206"/>
    </location>
</feature>
<gene>
    <name evidence="10" type="ORF">SAMN05428998_13748</name>
</gene>
<feature type="transmembrane region" description="Helical" evidence="8">
    <location>
        <begin position="103"/>
        <end position="130"/>
    </location>
</feature>
<reference evidence="10 11" key="1">
    <citation type="submission" date="2017-04" db="EMBL/GenBank/DDBJ databases">
        <authorList>
            <person name="Afonso C.L."/>
            <person name="Miller P.J."/>
            <person name="Scott M.A."/>
            <person name="Spackman E."/>
            <person name="Goraichik I."/>
            <person name="Dimitrov K.M."/>
            <person name="Suarez D.L."/>
            <person name="Swayne D.E."/>
        </authorList>
    </citation>
    <scope>NUCLEOTIDE SEQUENCE [LARGE SCALE GENOMIC DNA]</scope>
    <source>
        <strain evidence="10 11">USBA 355</strain>
    </source>
</reference>
<evidence type="ECO:0000256" key="4">
    <source>
        <dbReference type="ARBA" id="ARBA00022475"/>
    </source>
</evidence>
<feature type="transmembrane region" description="Helical" evidence="8">
    <location>
        <begin position="39"/>
        <end position="57"/>
    </location>
</feature>
<evidence type="ECO:0000256" key="7">
    <source>
        <dbReference type="ARBA" id="ARBA00023136"/>
    </source>
</evidence>
<dbReference type="GO" id="GO:0005886">
    <property type="term" value="C:plasma membrane"/>
    <property type="evidence" value="ECO:0007669"/>
    <property type="project" value="UniProtKB-SubCell"/>
</dbReference>
<dbReference type="Proteomes" id="UP000192917">
    <property type="component" value="Unassembled WGS sequence"/>
</dbReference>
<dbReference type="PANTHER" id="PTHR43568:SF1">
    <property type="entry name" value="P PROTEIN"/>
    <property type="match status" value="1"/>
</dbReference>
<evidence type="ECO:0000256" key="1">
    <source>
        <dbReference type="ARBA" id="ARBA00004651"/>
    </source>
</evidence>
<protein>
    <submittedName>
        <fullName evidence="10">Possible tyrosine transporter P-protein</fullName>
    </submittedName>
</protein>
<dbReference type="PRINTS" id="PR00758">
    <property type="entry name" value="ARSENICPUMP"/>
</dbReference>
<evidence type="ECO:0000256" key="5">
    <source>
        <dbReference type="ARBA" id="ARBA00022692"/>
    </source>
</evidence>
<keyword evidence="4" id="KW-1003">Cell membrane</keyword>
<dbReference type="InterPro" id="IPR004680">
    <property type="entry name" value="Cit_transptr-like_dom"/>
</dbReference>
<keyword evidence="11" id="KW-1185">Reference proteome</keyword>
<dbReference type="InterPro" id="IPR000802">
    <property type="entry name" value="Arsenical_pump_ArsB"/>
</dbReference>
<evidence type="ECO:0000256" key="8">
    <source>
        <dbReference type="SAM" id="Phobius"/>
    </source>
</evidence>
<proteinExistence type="inferred from homology"/>
<dbReference type="GO" id="GO:0015105">
    <property type="term" value="F:arsenite transmembrane transporter activity"/>
    <property type="evidence" value="ECO:0007669"/>
    <property type="project" value="InterPro"/>
</dbReference>
<dbReference type="Pfam" id="PF03600">
    <property type="entry name" value="CitMHS"/>
    <property type="match status" value="1"/>
</dbReference>
<evidence type="ECO:0000256" key="3">
    <source>
        <dbReference type="ARBA" id="ARBA00022448"/>
    </source>
</evidence>
<name>A0A1Y6CVI7_9PROT</name>
<feature type="transmembrane region" description="Helical" evidence="8">
    <location>
        <begin position="15"/>
        <end position="32"/>
    </location>
</feature>
<dbReference type="AlphaFoldDB" id="A0A1Y6CVI7"/>
<feature type="transmembrane region" description="Helical" evidence="8">
    <location>
        <begin position="234"/>
        <end position="251"/>
    </location>
</feature>
<sequence>MGETGTAGVIFGLDPAWVATGLLVIIYVFIIAERLNRSIIALLGAGLMIVTGVLNQQQAIKGIDFNTIALLTGMMVLVSIARQSGMFEYLAIRSAKLGRAKPWLMMLILSATTAVLSACLDNVTTVLLIAPVTLAVTRQLGVPPYPFLFAEIMASNIGGTATLIGDPPNIIIGSATGLGFNAFILNVAPVIVLILAVQLVTTHLFWGRKMHAEPQARAAVMALDERAAITDRPLLIYSLIVIGGVLTSFVLAKTLDLEPGTIALFGAAVLMLLHNIEHHREIEKQHEKVTATFGEVDWITIFFFVGLFVVVHGLEVTGVLAYLSKELVRATGGDFALTTYVVLWSSAILSAIVDNIPYVATMIPLIKSMGADFGGPDKLMPLWWALSLGGCLGGNGSLIGASANLTVAGIAERNGIRFGFWAYTKYAFGLMLIHVAMANVYIWLRFLS</sequence>
<evidence type="ECO:0000256" key="6">
    <source>
        <dbReference type="ARBA" id="ARBA00022989"/>
    </source>
</evidence>
<comment type="subcellular location">
    <subcellularLocation>
        <location evidence="1">Cell membrane</location>
        <topology evidence="1">Multi-pass membrane protein</topology>
    </subcellularLocation>
</comment>
<feature type="transmembrane region" description="Helical" evidence="8">
    <location>
        <begin position="381"/>
        <end position="403"/>
    </location>
</feature>
<keyword evidence="6 8" id="KW-1133">Transmembrane helix</keyword>
<evidence type="ECO:0000313" key="10">
    <source>
        <dbReference type="EMBL" id="SMF77808.1"/>
    </source>
</evidence>
<keyword evidence="5 8" id="KW-0812">Transmembrane</keyword>
<keyword evidence="3" id="KW-0813">Transport</keyword>
<evidence type="ECO:0000256" key="2">
    <source>
        <dbReference type="ARBA" id="ARBA00009843"/>
    </source>
</evidence>
<dbReference type="InterPro" id="IPR051475">
    <property type="entry name" value="Diverse_Ion_Transporter"/>
</dbReference>
<keyword evidence="7 8" id="KW-0472">Membrane</keyword>
<feature type="transmembrane region" description="Helical" evidence="8">
    <location>
        <begin position="423"/>
        <end position="444"/>
    </location>
</feature>
<dbReference type="STRING" id="560819.SAMN05428998_13748"/>
<dbReference type="CDD" id="cd01116">
    <property type="entry name" value="P_permease"/>
    <property type="match status" value="1"/>
</dbReference>
<organism evidence="10 11">
    <name type="scientific">Tistlia consotensis USBA 355</name>
    <dbReference type="NCBI Taxonomy" id="560819"/>
    <lineage>
        <taxon>Bacteria</taxon>
        <taxon>Pseudomonadati</taxon>
        <taxon>Pseudomonadota</taxon>
        <taxon>Alphaproteobacteria</taxon>
        <taxon>Rhodospirillales</taxon>
        <taxon>Rhodovibrionaceae</taxon>
        <taxon>Tistlia</taxon>
    </lineage>
</organism>
<accession>A0A1Y6CVI7</accession>
<comment type="similarity">
    <text evidence="2">Belongs to the CitM (TC 2.A.11) transporter family.</text>
</comment>
<feature type="transmembrane region" description="Helical" evidence="8">
    <location>
        <begin position="296"/>
        <end position="323"/>
    </location>
</feature>
<feature type="transmembrane region" description="Helical" evidence="8">
    <location>
        <begin position="63"/>
        <end position="82"/>
    </location>
</feature>
<evidence type="ECO:0000259" key="9">
    <source>
        <dbReference type="Pfam" id="PF03600"/>
    </source>
</evidence>
<dbReference type="EMBL" id="FWZX01000037">
    <property type="protein sequence ID" value="SMF77808.1"/>
    <property type="molecule type" value="Genomic_DNA"/>
</dbReference>
<feature type="domain" description="Citrate transporter-like" evidence="9">
    <location>
        <begin position="27"/>
        <end position="389"/>
    </location>
</feature>
<feature type="transmembrane region" description="Helical" evidence="8">
    <location>
        <begin position="335"/>
        <end position="360"/>
    </location>
</feature>
<dbReference type="PANTHER" id="PTHR43568">
    <property type="entry name" value="P PROTEIN"/>
    <property type="match status" value="1"/>
</dbReference>
<evidence type="ECO:0000313" key="11">
    <source>
        <dbReference type="Proteomes" id="UP000192917"/>
    </source>
</evidence>